<dbReference type="OrthoDB" id="30881at2759"/>
<accession>A0A0C2WZ37</accession>
<evidence type="ECO:0000313" key="7">
    <source>
        <dbReference type="EMBL" id="KIM31348.1"/>
    </source>
</evidence>
<feature type="transmembrane region" description="Helical" evidence="6">
    <location>
        <begin position="192"/>
        <end position="218"/>
    </location>
</feature>
<dbReference type="Proteomes" id="UP000054097">
    <property type="component" value="Unassembled WGS sequence"/>
</dbReference>
<feature type="transmembrane region" description="Helical" evidence="6">
    <location>
        <begin position="7"/>
        <end position="23"/>
    </location>
</feature>
<evidence type="ECO:0000256" key="2">
    <source>
        <dbReference type="ARBA" id="ARBA00009012"/>
    </source>
</evidence>
<sequence>MDHLRDVPVFSVVIGAYIAWSGLKKKSLSKDGAIAAFLVGTLMLSTELRVFGVTLLVFYFIGSRATKVGKALKAKLEDGVREGAGQRDAVQVLCNSLPAFIACLVWRSLYTHSWFSLAIPSNTYARLYNPHDVCALSQELGGGWSRFLLLVTLGQFGCSLGDTLASELGILSKSKPILVTTLKQVPPGTNGAMSLLGTTVSIVGGGVIGLTMGLVLLLENPACRELGVQPFVTLVLLGLLSGGLGSLIDSILGATVQQTRYSTSTKRILTDDSKPQSGSAISIISGRDFLSNNQVNLVSSAFTALLVAFIG</sequence>
<organism evidence="7 8">
    <name type="scientific">Serendipita vermifera MAFF 305830</name>
    <dbReference type="NCBI Taxonomy" id="933852"/>
    <lineage>
        <taxon>Eukaryota</taxon>
        <taxon>Fungi</taxon>
        <taxon>Dikarya</taxon>
        <taxon>Basidiomycota</taxon>
        <taxon>Agaricomycotina</taxon>
        <taxon>Agaricomycetes</taxon>
        <taxon>Sebacinales</taxon>
        <taxon>Serendipitaceae</taxon>
        <taxon>Serendipita</taxon>
    </lineage>
</organism>
<dbReference type="EMBL" id="KN824282">
    <property type="protein sequence ID" value="KIM31348.1"/>
    <property type="molecule type" value="Genomic_DNA"/>
</dbReference>
<name>A0A0C2WZ37_SERVB</name>
<evidence type="ECO:0000256" key="1">
    <source>
        <dbReference type="ARBA" id="ARBA00004141"/>
    </source>
</evidence>
<gene>
    <name evidence="7" type="ORF">M408DRAFT_15135</name>
</gene>
<protein>
    <recommendedName>
        <fullName evidence="9">Transmembrane protein 19</fullName>
    </recommendedName>
</protein>
<dbReference type="STRING" id="933852.A0A0C2WZ37"/>
<keyword evidence="4 6" id="KW-1133">Transmembrane helix</keyword>
<dbReference type="InterPro" id="IPR002794">
    <property type="entry name" value="DUF92_TMEM19"/>
</dbReference>
<evidence type="ECO:0000256" key="6">
    <source>
        <dbReference type="SAM" id="Phobius"/>
    </source>
</evidence>
<evidence type="ECO:0000256" key="4">
    <source>
        <dbReference type="ARBA" id="ARBA00022989"/>
    </source>
</evidence>
<evidence type="ECO:0000256" key="3">
    <source>
        <dbReference type="ARBA" id="ARBA00022692"/>
    </source>
</evidence>
<dbReference type="Pfam" id="PF01940">
    <property type="entry name" value="DUF92"/>
    <property type="match status" value="1"/>
</dbReference>
<evidence type="ECO:0000256" key="5">
    <source>
        <dbReference type="ARBA" id="ARBA00023136"/>
    </source>
</evidence>
<proteinExistence type="inferred from homology"/>
<dbReference type="AlphaFoldDB" id="A0A0C2WZ37"/>
<comment type="subcellular location">
    <subcellularLocation>
        <location evidence="1">Membrane</location>
        <topology evidence="1">Multi-pass membrane protein</topology>
    </subcellularLocation>
</comment>
<dbReference type="HOGENOM" id="CLU_036918_3_0_1"/>
<keyword evidence="8" id="KW-1185">Reference proteome</keyword>
<keyword evidence="3 6" id="KW-0812">Transmembrane</keyword>
<evidence type="ECO:0008006" key="9">
    <source>
        <dbReference type="Google" id="ProtNLM"/>
    </source>
</evidence>
<feature type="transmembrane region" description="Helical" evidence="6">
    <location>
        <begin position="230"/>
        <end position="252"/>
    </location>
</feature>
<dbReference type="PANTHER" id="PTHR13353">
    <property type="entry name" value="TRANSMEMBRANE PROTEIN 19"/>
    <property type="match status" value="1"/>
</dbReference>
<reference evidence="7 8" key="1">
    <citation type="submission" date="2014-04" db="EMBL/GenBank/DDBJ databases">
        <authorList>
            <consortium name="DOE Joint Genome Institute"/>
            <person name="Kuo A."/>
            <person name="Zuccaro A."/>
            <person name="Kohler A."/>
            <person name="Nagy L.G."/>
            <person name="Floudas D."/>
            <person name="Copeland A."/>
            <person name="Barry K.W."/>
            <person name="Cichocki N."/>
            <person name="Veneault-Fourrey C."/>
            <person name="LaButti K."/>
            <person name="Lindquist E.A."/>
            <person name="Lipzen A."/>
            <person name="Lundell T."/>
            <person name="Morin E."/>
            <person name="Murat C."/>
            <person name="Sun H."/>
            <person name="Tunlid A."/>
            <person name="Henrissat B."/>
            <person name="Grigoriev I.V."/>
            <person name="Hibbett D.S."/>
            <person name="Martin F."/>
            <person name="Nordberg H.P."/>
            <person name="Cantor M.N."/>
            <person name="Hua S.X."/>
        </authorList>
    </citation>
    <scope>NUCLEOTIDE SEQUENCE [LARGE SCALE GENOMIC DNA]</scope>
    <source>
        <strain evidence="7 8">MAFF 305830</strain>
    </source>
</reference>
<dbReference type="PANTHER" id="PTHR13353:SF5">
    <property type="entry name" value="TRANSMEMBRANE PROTEIN 19"/>
    <property type="match status" value="1"/>
</dbReference>
<keyword evidence="5 6" id="KW-0472">Membrane</keyword>
<comment type="similarity">
    <text evidence="2">Belongs to the TMEM19 family.</text>
</comment>
<evidence type="ECO:0000313" key="8">
    <source>
        <dbReference type="Proteomes" id="UP000054097"/>
    </source>
</evidence>
<feature type="transmembrane region" description="Helical" evidence="6">
    <location>
        <begin position="35"/>
        <end position="61"/>
    </location>
</feature>
<dbReference type="GO" id="GO:0016020">
    <property type="term" value="C:membrane"/>
    <property type="evidence" value="ECO:0007669"/>
    <property type="project" value="UniProtKB-SubCell"/>
</dbReference>
<reference evidence="8" key="2">
    <citation type="submission" date="2015-01" db="EMBL/GenBank/DDBJ databases">
        <title>Evolutionary Origins and Diversification of the Mycorrhizal Mutualists.</title>
        <authorList>
            <consortium name="DOE Joint Genome Institute"/>
            <consortium name="Mycorrhizal Genomics Consortium"/>
            <person name="Kohler A."/>
            <person name="Kuo A."/>
            <person name="Nagy L.G."/>
            <person name="Floudas D."/>
            <person name="Copeland A."/>
            <person name="Barry K.W."/>
            <person name="Cichocki N."/>
            <person name="Veneault-Fourrey C."/>
            <person name="LaButti K."/>
            <person name="Lindquist E.A."/>
            <person name="Lipzen A."/>
            <person name="Lundell T."/>
            <person name="Morin E."/>
            <person name="Murat C."/>
            <person name="Riley R."/>
            <person name="Ohm R."/>
            <person name="Sun H."/>
            <person name="Tunlid A."/>
            <person name="Henrissat B."/>
            <person name="Grigoriev I.V."/>
            <person name="Hibbett D.S."/>
            <person name="Martin F."/>
        </authorList>
    </citation>
    <scope>NUCLEOTIDE SEQUENCE [LARGE SCALE GENOMIC DNA]</scope>
    <source>
        <strain evidence="8">MAFF 305830</strain>
    </source>
</reference>